<feature type="binding site" evidence="11">
    <location>
        <begin position="90"/>
        <end position="91"/>
    </location>
    <ligand>
        <name>pyridoxal 5'-phosphate</name>
        <dbReference type="ChEBI" id="CHEBI:597326"/>
    </ligand>
</feature>
<evidence type="ECO:0000259" key="12">
    <source>
        <dbReference type="Pfam" id="PF00266"/>
    </source>
</evidence>
<dbReference type="UniPathway" id="UPA00135">
    <property type="reaction ID" value="UER00197"/>
</dbReference>
<evidence type="ECO:0000256" key="8">
    <source>
        <dbReference type="ARBA" id="ARBA00023299"/>
    </source>
</evidence>
<dbReference type="STRING" id="671072.PL921470017"/>
<dbReference type="OrthoDB" id="9809412at2"/>
<comment type="similarity">
    <text evidence="3 11">Belongs to the class-V pyridoxal-phosphate-dependent aminotransferase family. SerC subfamily.</text>
</comment>
<evidence type="ECO:0000256" key="5">
    <source>
        <dbReference type="ARBA" id="ARBA00022605"/>
    </source>
</evidence>
<keyword evidence="5 11" id="KW-0028">Amino-acid biosynthesis</keyword>
<dbReference type="GO" id="GO:0008615">
    <property type="term" value="P:pyridoxine biosynthetic process"/>
    <property type="evidence" value="ECO:0007669"/>
    <property type="project" value="UniProtKB-UniRule"/>
</dbReference>
<gene>
    <name evidence="11 13" type="primary">serC</name>
    <name evidence="13" type="ORF">PL921470017</name>
</gene>
<dbReference type="InterPro" id="IPR015421">
    <property type="entry name" value="PyrdxlP-dep_Trfase_major"/>
</dbReference>
<dbReference type="EC" id="2.6.1.52" evidence="11"/>
<dbReference type="NCBIfam" id="NF003764">
    <property type="entry name" value="PRK05355.1"/>
    <property type="match status" value="1"/>
</dbReference>
<dbReference type="RefSeq" id="WP_072717032.1">
    <property type="nucleotide sequence ID" value="NZ_LN889763.1"/>
</dbReference>
<evidence type="ECO:0000256" key="10">
    <source>
        <dbReference type="ARBA" id="ARBA00049007"/>
    </source>
</evidence>
<evidence type="ECO:0000256" key="9">
    <source>
        <dbReference type="ARBA" id="ARBA00047630"/>
    </source>
</evidence>
<comment type="catalytic activity">
    <reaction evidence="10 11">
        <text>O-phospho-L-serine + 2-oxoglutarate = 3-phosphooxypyruvate + L-glutamate</text>
        <dbReference type="Rhea" id="RHEA:14329"/>
        <dbReference type="ChEBI" id="CHEBI:16810"/>
        <dbReference type="ChEBI" id="CHEBI:18110"/>
        <dbReference type="ChEBI" id="CHEBI:29985"/>
        <dbReference type="ChEBI" id="CHEBI:57524"/>
        <dbReference type="EC" id="2.6.1.52"/>
    </reaction>
</comment>
<dbReference type="FunFam" id="3.40.640.10:FF:000010">
    <property type="entry name" value="Phosphoserine aminotransferase"/>
    <property type="match status" value="1"/>
</dbReference>
<dbReference type="GO" id="GO:0030170">
    <property type="term" value="F:pyridoxal phosphate binding"/>
    <property type="evidence" value="ECO:0007669"/>
    <property type="project" value="UniProtKB-UniRule"/>
</dbReference>
<dbReference type="UniPathway" id="UPA00244">
    <property type="reaction ID" value="UER00311"/>
</dbReference>
<feature type="binding site" evidence="11">
    <location>
        <position position="116"/>
    </location>
    <ligand>
        <name>pyridoxal 5'-phosphate</name>
        <dbReference type="ChEBI" id="CHEBI:597326"/>
    </ligand>
</feature>
<feature type="binding site" evidence="11">
    <location>
        <position position="56"/>
    </location>
    <ligand>
        <name>L-glutamate</name>
        <dbReference type="ChEBI" id="CHEBI:29985"/>
    </ligand>
</feature>
<dbReference type="PIRSF" id="PIRSF000525">
    <property type="entry name" value="SerC"/>
    <property type="match status" value="1"/>
</dbReference>
<evidence type="ECO:0000256" key="11">
    <source>
        <dbReference type="HAMAP-Rule" id="MF_00160"/>
    </source>
</evidence>
<comment type="subcellular location">
    <subcellularLocation>
        <location evidence="11">Cytoplasm</location>
    </subcellularLocation>
</comment>
<dbReference type="SUPFAM" id="SSF53383">
    <property type="entry name" value="PLP-dependent transferases"/>
    <property type="match status" value="1"/>
</dbReference>
<comment type="catalytic activity">
    <reaction evidence="9 11">
        <text>4-(phosphooxy)-L-threonine + 2-oxoglutarate = (R)-3-hydroxy-2-oxo-4-phosphooxybutanoate + L-glutamate</text>
        <dbReference type="Rhea" id="RHEA:16573"/>
        <dbReference type="ChEBI" id="CHEBI:16810"/>
        <dbReference type="ChEBI" id="CHEBI:29985"/>
        <dbReference type="ChEBI" id="CHEBI:58452"/>
        <dbReference type="ChEBI" id="CHEBI:58538"/>
        <dbReference type="EC" id="2.6.1.52"/>
    </reaction>
</comment>
<feature type="binding site" evidence="11">
    <location>
        <position position="186"/>
    </location>
    <ligand>
        <name>pyridoxal 5'-phosphate</name>
        <dbReference type="ChEBI" id="CHEBI:597326"/>
    </ligand>
</feature>
<dbReference type="GO" id="GO:0006564">
    <property type="term" value="P:L-serine biosynthetic process"/>
    <property type="evidence" value="ECO:0007669"/>
    <property type="project" value="UniProtKB-UniRule"/>
</dbReference>
<dbReference type="GO" id="GO:0004648">
    <property type="term" value="F:O-phospho-L-serine:2-oxoglutarate aminotransferase activity"/>
    <property type="evidence" value="ECO:0007669"/>
    <property type="project" value="UniProtKB-UniRule"/>
</dbReference>
<dbReference type="Proteomes" id="UP000184315">
    <property type="component" value="Unassembled WGS sequence"/>
</dbReference>
<dbReference type="AlphaFoldDB" id="A0A1J1LV12"/>
<feature type="domain" description="Aminotransferase class V" evidence="12">
    <location>
        <begin position="20"/>
        <end position="363"/>
    </location>
</feature>
<dbReference type="InterPro" id="IPR015424">
    <property type="entry name" value="PyrdxlP-dep_Trfase"/>
</dbReference>
<feature type="modified residue" description="N6-(pyridoxal phosphate)lysine" evidence="11">
    <location>
        <position position="210"/>
    </location>
</feature>
<comment type="caution">
    <text evidence="11">Lacks conserved residue(s) required for the propagation of feature annotation.</text>
</comment>
<comment type="function">
    <text evidence="1 11">Catalyzes the reversible conversion of 3-phosphohydroxypyruvate to phosphoserine and of 3-hydroxy-2-oxo-4-phosphonooxybutanoate to phosphohydroxythreonine.</text>
</comment>
<keyword evidence="11" id="KW-0963">Cytoplasm</keyword>
<proteinExistence type="inferred from homology"/>
<dbReference type="PANTHER" id="PTHR43247">
    <property type="entry name" value="PHOSPHOSERINE AMINOTRANSFERASE"/>
    <property type="match status" value="1"/>
</dbReference>
<evidence type="ECO:0000256" key="6">
    <source>
        <dbReference type="ARBA" id="ARBA00022679"/>
    </source>
</evidence>
<dbReference type="Gene3D" id="3.90.1150.10">
    <property type="entry name" value="Aspartate Aminotransferase, domain 1"/>
    <property type="match status" value="1"/>
</dbReference>
<evidence type="ECO:0000256" key="1">
    <source>
        <dbReference type="ARBA" id="ARBA00003483"/>
    </source>
</evidence>
<dbReference type="InterPro" id="IPR022278">
    <property type="entry name" value="Pser_aminoTfrase"/>
</dbReference>
<dbReference type="HAMAP" id="MF_00160">
    <property type="entry name" value="SerC_aminotrans_5"/>
    <property type="match status" value="1"/>
</dbReference>
<dbReference type="EMBL" id="CZDF01000177">
    <property type="protein sequence ID" value="CUR35700.1"/>
    <property type="molecule type" value="Genomic_DNA"/>
</dbReference>
<keyword evidence="7 11" id="KW-0663">Pyridoxal phosphate</keyword>
<comment type="cofactor">
    <cofactor evidence="11">
        <name>pyridoxal 5'-phosphate</name>
        <dbReference type="ChEBI" id="CHEBI:597326"/>
    </cofactor>
    <text evidence="11">Binds 1 pyridoxal phosphate per subunit.</text>
</comment>
<feature type="binding site" evidence="11">
    <location>
        <position position="167"/>
    </location>
    <ligand>
        <name>pyridoxal 5'-phosphate</name>
        <dbReference type="ChEBI" id="CHEBI:597326"/>
    </ligand>
</feature>
<comment type="pathway">
    <text evidence="11">Cofactor biosynthesis; pyridoxine 5'-phosphate biosynthesis; pyridoxine 5'-phosphate from D-erythrose 4-phosphate: step 3/5.</text>
</comment>
<evidence type="ECO:0000313" key="13">
    <source>
        <dbReference type="EMBL" id="CUR35700.1"/>
    </source>
</evidence>
<evidence type="ECO:0000256" key="7">
    <source>
        <dbReference type="ARBA" id="ARBA00022898"/>
    </source>
</evidence>
<comment type="pathway">
    <text evidence="2 11">Amino-acid biosynthesis; L-serine biosynthesis; L-serine from 3-phospho-D-glycerate: step 2/3.</text>
</comment>
<dbReference type="Gene3D" id="3.40.640.10">
    <property type="entry name" value="Type I PLP-dependent aspartate aminotransferase-like (Major domain)"/>
    <property type="match status" value="1"/>
</dbReference>
<dbReference type="Pfam" id="PF00266">
    <property type="entry name" value="Aminotran_5"/>
    <property type="match status" value="1"/>
</dbReference>
<name>A0A1J1LV12_9CYAN</name>
<evidence type="ECO:0000256" key="2">
    <source>
        <dbReference type="ARBA" id="ARBA00005099"/>
    </source>
</evidence>
<organism evidence="13 14">
    <name type="scientific">Planktothrix tepida PCC 9214</name>
    <dbReference type="NCBI Taxonomy" id="671072"/>
    <lineage>
        <taxon>Bacteria</taxon>
        <taxon>Bacillati</taxon>
        <taxon>Cyanobacteriota</taxon>
        <taxon>Cyanophyceae</taxon>
        <taxon>Oscillatoriophycideae</taxon>
        <taxon>Oscillatoriales</taxon>
        <taxon>Microcoleaceae</taxon>
        <taxon>Planktothrix</taxon>
    </lineage>
</organism>
<accession>A0A1J1LV12</accession>
<dbReference type="InterPro" id="IPR015422">
    <property type="entry name" value="PyrdxlP-dep_Trfase_small"/>
</dbReference>
<evidence type="ECO:0000256" key="4">
    <source>
        <dbReference type="ARBA" id="ARBA00022576"/>
    </source>
</evidence>
<keyword evidence="14" id="KW-1185">Reference proteome</keyword>
<sequence>MILSQKTLVNKNFSDRRAINFYAGPGAIPLPVLERVHAELFNFKGTGMSVMELSHRSDEIQFIIDDSAKRIKKLMGLDDQFEIIFLQGGGSLQFLMVPMNFSQPGDPIDYIDTGYWTGKAIRAAQSLGRNLKIIASSSDYNHTSVPNLNEIDTRPGAKFLHLCSNNTVVGTQFHSFPEIPIPVIADMSSDFMSKQIDVSNLSVIYAHAQKNVGLAGTTIVLIRKEMLTKICEGLPEIFDYRTHIKNKSNYHTPPCFSIYITWQILRWIEEDIGGLEKLGKINQKKASLLYDFIDSTSLFHCPVEPSSRSQMNVVFTIPNETLEKQFIYETSQAGIIGVAGHRTRGGCRVSLYNGVTQEAVETLIFFMNKFAKQHSTSVTKVIY</sequence>
<evidence type="ECO:0000313" key="14">
    <source>
        <dbReference type="Proteomes" id="UP000184315"/>
    </source>
</evidence>
<keyword evidence="6 11" id="KW-0808">Transferase</keyword>
<reference evidence="14" key="1">
    <citation type="submission" date="2015-10" db="EMBL/GenBank/DDBJ databases">
        <authorList>
            <person name="Regsiter A."/>
            <person name="william w."/>
        </authorList>
    </citation>
    <scope>NUCLEOTIDE SEQUENCE [LARGE SCALE GENOMIC DNA]</scope>
</reference>
<dbReference type="GO" id="GO:0005737">
    <property type="term" value="C:cytoplasm"/>
    <property type="evidence" value="ECO:0007669"/>
    <property type="project" value="UniProtKB-SubCell"/>
</dbReference>
<feature type="binding site" evidence="11">
    <location>
        <position position="209"/>
    </location>
    <ligand>
        <name>pyridoxal 5'-phosphate</name>
        <dbReference type="ChEBI" id="CHEBI:597326"/>
    </ligand>
</feature>
<keyword evidence="11" id="KW-0664">Pyridoxine biosynthesis</keyword>
<dbReference type="InterPro" id="IPR000192">
    <property type="entry name" value="Aminotrans_V_dom"/>
</dbReference>
<keyword evidence="4 11" id="KW-0032">Aminotransferase</keyword>
<keyword evidence="8 11" id="KW-0718">Serine biosynthesis</keyword>
<protein>
    <recommendedName>
        <fullName evidence="11">Phosphoserine aminotransferase</fullName>
        <ecNumber evidence="11">2.6.1.52</ecNumber>
    </recommendedName>
    <alternativeName>
        <fullName evidence="11">Phosphohydroxythreonine aminotransferase</fullName>
        <shortName evidence="11">PSAT</shortName>
    </alternativeName>
</protein>
<dbReference type="PANTHER" id="PTHR43247:SF1">
    <property type="entry name" value="PHOSPHOSERINE AMINOTRANSFERASE"/>
    <property type="match status" value="1"/>
</dbReference>
<evidence type="ECO:0000256" key="3">
    <source>
        <dbReference type="ARBA" id="ARBA00006904"/>
    </source>
</evidence>
<comment type="subunit">
    <text evidence="11">Homodimer.</text>
</comment>
<dbReference type="FunFam" id="3.90.1150.10:FF:000006">
    <property type="entry name" value="Phosphoserine aminotransferase"/>
    <property type="match status" value="1"/>
</dbReference>